<evidence type="ECO:0000313" key="10">
    <source>
        <dbReference type="Proteomes" id="UP001597511"/>
    </source>
</evidence>
<dbReference type="PANTHER" id="PTHR11113:SF2">
    <property type="entry name" value="ADENINE DEAMINASE"/>
    <property type="match status" value="1"/>
</dbReference>
<dbReference type="CDD" id="cd01295">
    <property type="entry name" value="AdeC"/>
    <property type="match status" value="1"/>
</dbReference>
<dbReference type="Pfam" id="PF13382">
    <property type="entry name" value="Adenine_deam_C"/>
    <property type="match status" value="1"/>
</dbReference>
<dbReference type="InterPro" id="IPR006680">
    <property type="entry name" value="Amidohydro-rel"/>
</dbReference>
<reference evidence="10" key="1">
    <citation type="journal article" date="2019" name="Int. J. Syst. Evol. Microbiol.">
        <title>The Global Catalogue of Microorganisms (GCM) 10K type strain sequencing project: providing services to taxonomists for standard genome sequencing and annotation.</title>
        <authorList>
            <consortium name="The Broad Institute Genomics Platform"/>
            <consortium name="The Broad Institute Genome Sequencing Center for Infectious Disease"/>
            <person name="Wu L."/>
            <person name="Ma J."/>
        </authorList>
    </citation>
    <scope>NUCLEOTIDE SEQUENCE [LARGE SCALE GENOMIC DNA]</scope>
    <source>
        <strain evidence="10">KCTC 23299</strain>
    </source>
</reference>
<dbReference type="InterPro" id="IPR006679">
    <property type="entry name" value="Adenine_deam"/>
</dbReference>
<dbReference type="EMBL" id="JBHUOZ010000002">
    <property type="protein sequence ID" value="MFD2919886.1"/>
    <property type="molecule type" value="Genomic_DNA"/>
</dbReference>
<dbReference type="InterPro" id="IPR026912">
    <property type="entry name" value="Adenine_deam_C"/>
</dbReference>
<gene>
    <name evidence="6 9" type="primary">ade</name>
    <name evidence="9" type="ORF">ACFS6H_09225</name>
</gene>
<evidence type="ECO:0000313" key="9">
    <source>
        <dbReference type="EMBL" id="MFD2919886.1"/>
    </source>
</evidence>
<feature type="domain" description="Adenine deaminase C-terminal" evidence="8">
    <location>
        <begin position="383"/>
        <end position="554"/>
    </location>
</feature>
<comment type="catalytic activity">
    <reaction evidence="5 6">
        <text>adenine + H2O + H(+) = hypoxanthine + NH4(+)</text>
        <dbReference type="Rhea" id="RHEA:23688"/>
        <dbReference type="ChEBI" id="CHEBI:15377"/>
        <dbReference type="ChEBI" id="CHEBI:15378"/>
        <dbReference type="ChEBI" id="CHEBI:16708"/>
        <dbReference type="ChEBI" id="CHEBI:17368"/>
        <dbReference type="ChEBI" id="CHEBI:28938"/>
        <dbReference type="EC" id="3.5.4.2"/>
    </reaction>
</comment>
<keyword evidence="4 6" id="KW-0464">Manganese</keyword>
<dbReference type="RefSeq" id="WP_386097558.1">
    <property type="nucleotide sequence ID" value="NZ_JBHUOZ010000002.1"/>
</dbReference>
<feature type="domain" description="Amidohydrolase-related" evidence="7">
    <location>
        <begin position="46"/>
        <end position="326"/>
    </location>
</feature>
<dbReference type="SUPFAM" id="SSF51338">
    <property type="entry name" value="Composite domain of metallo-dependent hydrolases"/>
    <property type="match status" value="1"/>
</dbReference>
<dbReference type="EC" id="3.5.4.2" evidence="2 6"/>
<dbReference type="SUPFAM" id="SSF51556">
    <property type="entry name" value="Metallo-dependent hydrolases"/>
    <property type="match status" value="1"/>
</dbReference>
<comment type="cofactor">
    <cofactor evidence="6">
        <name>Mn(2+)</name>
        <dbReference type="ChEBI" id="CHEBI:29035"/>
    </cofactor>
</comment>
<dbReference type="PANTHER" id="PTHR11113">
    <property type="entry name" value="N-ACETYLGLUCOSAMINE-6-PHOSPHATE DEACETYLASE"/>
    <property type="match status" value="1"/>
</dbReference>
<comment type="similarity">
    <text evidence="1 6">Belongs to the metallo-dependent hydrolases superfamily. Adenine deaminase family.</text>
</comment>
<keyword evidence="3 6" id="KW-0378">Hydrolase</keyword>
<evidence type="ECO:0000256" key="4">
    <source>
        <dbReference type="ARBA" id="ARBA00023211"/>
    </source>
</evidence>
<protein>
    <recommendedName>
        <fullName evidence="2 6">Adenine deaminase</fullName>
        <shortName evidence="6">Adenase</shortName>
        <shortName evidence="6">Adenine aminase</shortName>
        <ecNumber evidence="2 6">3.5.4.2</ecNumber>
    </recommendedName>
</protein>
<comment type="caution">
    <text evidence="9">The sequence shown here is derived from an EMBL/GenBank/DDBJ whole genome shotgun (WGS) entry which is preliminary data.</text>
</comment>
<dbReference type="GO" id="GO:0000034">
    <property type="term" value="F:adenine deaminase activity"/>
    <property type="evidence" value="ECO:0007669"/>
    <property type="project" value="UniProtKB-EC"/>
</dbReference>
<dbReference type="InterPro" id="IPR032466">
    <property type="entry name" value="Metal_Hydrolase"/>
</dbReference>
<dbReference type="NCBIfam" id="TIGR01178">
    <property type="entry name" value="ade"/>
    <property type="match status" value="1"/>
</dbReference>
<dbReference type="HAMAP" id="MF_01518">
    <property type="entry name" value="Adenine_deamin"/>
    <property type="match status" value="1"/>
</dbReference>
<evidence type="ECO:0000259" key="8">
    <source>
        <dbReference type="Pfam" id="PF13382"/>
    </source>
</evidence>
<accession>A0ABW6A4S5</accession>
<proteinExistence type="inferred from homology"/>
<evidence type="ECO:0000256" key="3">
    <source>
        <dbReference type="ARBA" id="ARBA00022801"/>
    </source>
</evidence>
<evidence type="ECO:0000256" key="6">
    <source>
        <dbReference type="HAMAP-Rule" id="MF_01518"/>
    </source>
</evidence>
<dbReference type="Gene3D" id="3.20.20.140">
    <property type="entry name" value="Metal-dependent hydrolases"/>
    <property type="match status" value="1"/>
</dbReference>
<evidence type="ECO:0000256" key="2">
    <source>
        <dbReference type="ARBA" id="ARBA00012782"/>
    </source>
</evidence>
<evidence type="ECO:0000256" key="5">
    <source>
        <dbReference type="ARBA" id="ARBA00047720"/>
    </source>
</evidence>
<dbReference type="Proteomes" id="UP001597511">
    <property type="component" value="Unassembled WGS sequence"/>
</dbReference>
<evidence type="ECO:0000259" key="7">
    <source>
        <dbReference type="Pfam" id="PF01979"/>
    </source>
</evidence>
<dbReference type="Gene3D" id="2.30.40.10">
    <property type="entry name" value="Urease, subunit C, domain 1"/>
    <property type="match status" value="1"/>
</dbReference>
<dbReference type="InterPro" id="IPR011059">
    <property type="entry name" value="Metal-dep_hydrolase_composite"/>
</dbReference>
<name>A0ABW6A4S5_9BACT</name>
<organism evidence="9 10">
    <name type="scientific">Terrimonas rubra</name>
    <dbReference type="NCBI Taxonomy" id="1035890"/>
    <lineage>
        <taxon>Bacteria</taxon>
        <taxon>Pseudomonadati</taxon>
        <taxon>Bacteroidota</taxon>
        <taxon>Chitinophagia</taxon>
        <taxon>Chitinophagales</taxon>
        <taxon>Chitinophagaceae</taxon>
        <taxon>Terrimonas</taxon>
    </lineage>
</organism>
<keyword evidence="10" id="KW-1185">Reference proteome</keyword>
<evidence type="ECO:0000256" key="1">
    <source>
        <dbReference type="ARBA" id="ARBA00006773"/>
    </source>
</evidence>
<sequence>MTSFTVTGQLVDIPQQKIYPAMVVVQDGKIKSIETLTSLPGDKQGYILPGFIDSHVHIESSMLVPAEFARLAVVHGTVGTISDPHEIANVCGVAGVDFMIDNGNTVNFKFNFGAPSCVPATTFETAGATIDAVAVKQLLARDEIKYLSEMMNFPGVLHGDAEVMAKIKAAQELGKPVDGHAPGLRGDTARQYIAAGISTDHECFTADEAMDKLQHGMKILIREGSAAKNFDALIPLMHDHADNMMFCSDDKHPDSLMLGHINELCARAVAKGIDVFKVLKAACINPVKHYKMDVGLLQPGDDADFIVVENLEHFKVLQTYINGELVANGNQSLINTGSPATVKPINNFNCRPKTVDDISRVYRVKEDTTAPADIPVIEALDGQLITNKILLPPVILNGQYVSDTDRDMLKIVVVNRYNEATVTGAFIKNFGLKNGAIASSVAHDSHNIVAVGVDDESLVKAINMVIAQQGGISLYVPATGNTAAITMEVPLPVAGLMSIRDGYEVGHQYAAIDKAAKAAGSTLTSPFMTLSFMALLVIPHIKLSDLGLFDGDSFSFITA</sequence>
<dbReference type="Pfam" id="PF01979">
    <property type="entry name" value="Amidohydro_1"/>
    <property type="match status" value="1"/>
</dbReference>